<dbReference type="Pfam" id="PF00083">
    <property type="entry name" value="Sugar_tr"/>
    <property type="match status" value="1"/>
</dbReference>
<dbReference type="Gene3D" id="1.20.1250.20">
    <property type="entry name" value="MFS general substrate transporter like domains"/>
    <property type="match status" value="1"/>
</dbReference>
<dbReference type="RefSeq" id="XP_005847722.1">
    <property type="nucleotide sequence ID" value="XM_005847660.1"/>
</dbReference>
<evidence type="ECO:0000256" key="9">
    <source>
        <dbReference type="RuleBase" id="RU003346"/>
    </source>
</evidence>
<evidence type="ECO:0000256" key="1">
    <source>
        <dbReference type="ARBA" id="ARBA00004141"/>
    </source>
</evidence>
<dbReference type="GO" id="GO:0016020">
    <property type="term" value="C:membrane"/>
    <property type="evidence" value="ECO:0007669"/>
    <property type="project" value="UniProtKB-SubCell"/>
</dbReference>
<dbReference type="InterPro" id="IPR036259">
    <property type="entry name" value="MFS_trans_sf"/>
</dbReference>
<evidence type="ECO:0000256" key="7">
    <source>
        <dbReference type="ARBA" id="ARBA00022989"/>
    </source>
</evidence>
<evidence type="ECO:0000259" key="12">
    <source>
        <dbReference type="PROSITE" id="PS50850"/>
    </source>
</evidence>
<keyword evidence="8 11" id="KW-0472">Membrane</keyword>
<name>E1ZF73_CHLVA</name>
<organism evidence="14">
    <name type="scientific">Chlorella variabilis</name>
    <name type="common">Green alga</name>
    <dbReference type="NCBI Taxonomy" id="554065"/>
    <lineage>
        <taxon>Eukaryota</taxon>
        <taxon>Viridiplantae</taxon>
        <taxon>Chlorophyta</taxon>
        <taxon>core chlorophytes</taxon>
        <taxon>Trebouxiophyceae</taxon>
        <taxon>Chlorellales</taxon>
        <taxon>Chlorellaceae</taxon>
        <taxon>Chlorella clade</taxon>
        <taxon>Chlorella</taxon>
    </lineage>
</organism>
<dbReference type="AlphaFoldDB" id="E1ZF73"/>
<evidence type="ECO:0000256" key="11">
    <source>
        <dbReference type="SAM" id="Phobius"/>
    </source>
</evidence>
<feature type="region of interest" description="Disordered" evidence="10">
    <location>
        <begin position="520"/>
        <end position="547"/>
    </location>
</feature>
<dbReference type="PROSITE" id="PS00216">
    <property type="entry name" value="SUGAR_TRANSPORT_1"/>
    <property type="match status" value="1"/>
</dbReference>
<dbReference type="CDD" id="cd17361">
    <property type="entry name" value="MFS_STP"/>
    <property type="match status" value="1"/>
</dbReference>
<evidence type="ECO:0000256" key="4">
    <source>
        <dbReference type="ARBA" id="ARBA00022597"/>
    </source>
</evidence>
<evidence type="ECO:0000313" key="13">
    <source>
        <dbReference type="EMBL" id="EFN55620.1"/>
    </source>
</evidence>
<dbReference type="PROSITE" id="PS50850">
    <property type="entry name" value="MFS"/>
    <property type="match status" value="1"/>
</dbReference>
<feature type="transmembrane region" description="Helical" evidence="11">
    <location>
        <begin position="113"/>
        <end position="129"/>
    </location>
</feature>
<feature type="transmembrane region" description="Helical" evidence="11">
    <location>
        <begin position="83"/>
        <end position="101"/>
    </location>
</feature>
<evidence type="ECO:0000256" key="5">
    <source>
        <dbReference type="ARBA" id="ARBA00022692"/>
    </source>
</evidence>
<feature type="domain" description="Major facilitator superfamily (MFS) profile" evidence="12">
    <location>
        <begin position="28"/>
        <end position="478"/>
    </location>
</feature>
<proteinExistence type="inferred from homology"/>
<keyword evidence="14" id="KW-1185">Reference proteome</keyword>
<feature type="transmembrane region" description="Helical" evidence="11">
    <location>
        <begin position="285"/>
        <end position="312"/>
    </location>
</feature>
<feature type="transmembrane region" description="Helical" evidence="11">
    <location>
        <begin position="21"/>
        <end position="41"/>
    </location>
</feature>
<accession>E1ZF73</accession>
<dbReference type="OrthoDB" id="5296287at2759"/>
<dbReference type="InParanoid" id="E1ZF73"/>
<gene>
    <name evidence="13" type="ORF">CHLNCDRAFT_23239</name>
</gene>
<comment type="subcellular location">
    <subcellularLocation>
        <location evidence="1">Membrane</location>
        <topology evidence="1">Multi-pass membrane protein</topology>
    </subcellularLocation>
</comment>
<comment type="similarity">
    <text evidence="2 9">Belongs to the major facilitator superfamily. Sugar transporter (TC 2.A.1.1) family.</text>
</comment>
<keyword evidence="3 9" id="KW-0813">Transport</keyword>
<dbReference type="GO" id="GO:0015145">
    <property type="term" value="F:monosaccharide transmembrane transporter activity"/>
    <property type="evidence" value="ECO:0007669"/>
    <property type="project" value="InterPro"/>
</dbReference>
<dbReference type="PRINTS" id="PR00171">
    <property type="entry name" value="SUGRTRNSPORT"/>
</dbReference>
<evidence type="ECO:0000256" key="6">
    <source>
        <dbReference type="ARBA" id="ARBA00022847"/>
    </source>
</evidence>
<feature type="transmembrane region" description="Helical" evidence="11">
    <location>
        <begin position="453"/>
        <end position="474"/>
    </location>
</feature>
<feature type="transmembrane region" description="Helical" evidence="11">
    <location>
        <begin position="423"/>
        <end position="441"/>
    </location>
</feature>
<dbReference type="Proteomes" id="UP000008141">
    <property type="component" value="Unassembled WGS sequence"/>
</dbReference>
<dbReference type="PROSITE" id="PS00217">
    <property type="entry name" value="SUGAR_TRANSPORT_2"/>
    <property type="match status" value="1"/>
</dbReference>
<dbReference type="GeneID" id="17355000"/>
<dbReference type="InterPro" id="IPR045262">
    <property type="entry name" value="STP/PLT_plant"/>
</dbReference>
<feature type="transmembrane region" description="Helical" evidence="11">
    <location>
        <begin position="172"/>
        <end position="194"/>
    </location>
</feature>
<dbReference type="NCBIfam" id="TIGR00879">
    <property type="entry name" value="SP"/>
    <property type="match status" value="1"/>
</dbReference>
<keyword evidence="4" id="KW-0762">Sugar transport</keyword>
<dbReference type="InterPro" id="IPR044778">
    <property type="entry name" value="MFS_STP/MST-like_plant"/>
</dbReference>
<feature type="transmembrane region" description="Helical" evidence="11">
    <location>
        <begin position="324"/>
        <end position="344"/>
    </location>
</feature>
<dbReference type="InterPro" id="IPR005828">
    <property type="entry name" value="MFS_sugar_transport-like"/>
</dbReference>
<dbReference type="EMBL" id="GL433844">
    <property type="protein sequence ID" value="EFN55620.1"/>
    <property type="molecule type" value="Genomic_DNA"/>
</dbReference>
<reference evidence="13 14" key="1">
    <citation type="journal article" date="2010" name="Plant Cell">
        <title>The Chlorella variabilis NC64A genome reveals adaptation to photosymbiosis, coevolution with viruses, and cryptic sex.</title>
        <authorList>
            <person name="Blanc G."/>
            <person name="Duncan G."/>
            <person name="Agarkova I."/>
            <person name="Borodovsky M."/>
            <person name="Gurnon J."/>
            <person name="Kuo A."/>
            <person name="Lindquist E."/>
            <person name="Lucas S."/>
            <person name="Pangilinan J."/>
            <person name="Polle J."/>
            <person name="Salamov A."/>
            <person name="Terry A."/>
            <person name="Yamada T."/>
            <person name="Dunigan D.D."/>
            <person name="Grigoriev I.V."/>
            <person name="Claverie J.M."/>
            <person name="Van Etten J.L."/>
        </authorList>
    </citation>
    <scope>NUCLEOTIDE SEQUENCE [LARGE SCALE GENOMIC DNA]</scope>
    <source>
        <strain evidence="13 14">NC64A</strain>
    </source>
</reference>
<dbReference type="GO" id="GO:0015293">
    <property type="term" value="F:symporter activity"/>
    <property type="evidence" value="ECO:0007669"/>
    <property type="project" value="UniProtKB-KW"/>
</dbReference>
<feature type="transmembrane region" description="Helical" evidence="11">
    <location>
        <begin position="387"/>
        <end position="411"/>
    </location>
</feature>
<evidence type="ECO:0000256" key="8">
    <source>
        <dbReference type="ARBA" id="ARBA00023136"/>
    </source>
</evidence>
<feature type="transmembrane region" description="Helical" evidence="11">
    <location>
        <begin position="351"/>
        <end position="375"/>
    </location>
</feature>
<dbReference type="SUPFAM" id="SSF103473">
    <property type="entry name" value="MFS general substrate transporter"/>
    <property type="match status" value="1"/>
</dbReference>
<evidence type="ECO:0000256" key="3">
    <source>
        <dbReference type="ARBA" id="ARBA00022448"/>
    </source>
</evidence>
<dbReference type="FunFam" id="1.20.1250.20:FF:000002">
    <property type="entry name" value="Sugar transport protein 13"/>
    <property type="match status" value="1"/>
</dbReference>
<feature type="transmembrane region" description="Helical" evidence="11">
    <location>
        <begin position="200"/>
        <end position="222"/>
    </location>
</feature>
<evidence type="ECO:0000256" key="10">
    <source>
        <dbReference type="SAM" id="MobiDB-lite"/>
    </source>
</evidence>
<evidence type="ECO:0000313" key="14">
    <source>
        <dbReference type="Proteomes" id="UP000008141"/>
    </source>
</evidence>
<protein>
    <recommendedName>
        <fullName evidence="12">Major facilitator superfamily (MFS) profile domain-containing protein</fullName>
    </recommendedName>
</protein>
<keyword evidence="6" id="KW-0769">Symport</keyword>
<dbReference type="PANTHER" id="PTHR23500:SF357">
    <property type="entry name" value="IP12678P"/>
    <property type="match status" value="1"/>
</dbReference>
<dbReference type="InterPro" id="IPR005829">
    <property type="entry name" value="Sugar_transporter_CS"/>
</dbReference>
<evidence type="ECO:0000256" key="2">
    <source>
        <dbReference type="ARBA" id="ARBA00010992"/>
    </source>
</evidence>
<dbReference type="eggNOG" id="KOG0254">
    <property type="taxonomic scope" value="Eukaryota"/>
</dbReference>
<dbReference type="InterPro" id="IPR003663">
    <property type="entry name" value="Sugar/inositol_transpt"/>
</dbReference>
<feature type="transmembrane region" description="Helical" evidence="11">
    <location>
        <begin position="135"/>
        <end position="160"/>
    </location>
</feature>
<keyword evidence="7 11" id="KW-1133">Transmembrane helix</keyword>
<dbReference type="KEGG" id="cvr:CHLNCDRAFT_23239"/>
<sequence>MAGAVHIGSAGRAEDYQGQGLSAYVVLVCIVASLGGFLTGYDLGVTGGTEANPNFLQKFFPSVYEEKQSSEISNPYCRFNDQMLQLFTSSIYLSAGLACLLSGHLTRTRGRKLGVFLGGLCFMLGSILNCVAENLATLICGRLIMGLGIGFASQAIPIYLTEVAPARLRGGVTVMNALAMVLGILVAQLMNYALRDWPESWRLTLGLPAGPALVICLTIPFLPESPNSLIQRDRREQGRKVLEKIRGGGDVSAEYEDLCEAADNATKITYMQSWTLLGKRQYRPALVLGSAMPFFQAMTGYAAVIVFVPIFFTTLGDTHEEALQKALIISGVKIAMTLLSMVLVDRLGRRVLLLEGSIQSAASLMATAGVVGWAFNTYGEDLPDSVGIAVLITICFYVGGYSTSWGSLAWLVAAEVVPLETRAAGFSLGIAIYYVVTFVLSQTFLSMLCALEWGIFVFYGGWIIAMSAFVVLLLPETRGVPIEEMYVVWAKHWFWKRVVGEAGQQMLQLERQRTATRALSRQERGAGAEAAPEAAGGHGALGPNRPA</sequence>
<keyword evidence="5 11" id="KW-0812">Transmembrane</keyword>
<dbReference type="InterPro" id="IPR020846">
    <property type="entry name" value="MFS_dom"/>
</dbReference>
<dbReference type="PANTHER" id="PTHR23500">
    <property type="entry name" value="SOLUTE CARRIER FAMILY 2, FACILITATED GLUCOSE TRANSPORTER"/>
    <property type="match status" value="1"/>
</dbReference>